<dbReference type="PANTHER" id="PTHR24559:SF430">
    <property type="entry name" value="RNA-DIRECTED DNA POLYMERASE"/>
    <property type="match status" value="1"/>
</dbReference>
<evidence type="ECO:0000313" key="3">
    <source>
        <dbReference type="EMBL" id="KAL0445747.1"/>
    </source>
</evidence>
<organism evidence="3">
    <name type="scientific">Sesamum latifolium</name>
    <dbReference type="NCBI Taxonomy" id="2727402"/>
    <lineage>
        <taxon>Eukaryota</taxon>
        <taxon>Viridiplantae</taxon>
        <taxon>Streptophyta</taxon>
        <taxon>Embryophyta</taxon>
        <taxon>Tracheophyta</taxon>
        <taxon>Spermatophyta</taxon>
        <taxon>Magnoliopsida</taxon>
        <taxon>eudicotyledons</taxon>
        <taxon>Gunneridae</taxon>
        <taxon>Pentapetalae</taxon>
        <taxon>asterids</taxon>
        <taxon>lamiids</taxon>
        <taxon>Lamiales</taxon>
        <taxon>Pedaliaceae</taxon>
        <taxon>Sesamum</taxon>
    </lineage>
</organism>
<accession>A0AAW2WVE9</accession>
<feature type="compositionally biased region" description="Basic and acidic residues" evidence="1">
    <location>
        <begin position="319"/>
        <end position="332"/>
    </location>
</feature>
<dbReference type="PANTHER" id="PTHR24559">
    <property type="entry name" value="TRANSPOSON TY3-I GAG-POL POLYPROTEIN"/>
    <property type="match status" value="1"/>
</dbReference>
<feature type="region of interest" description="Disordered" evidence="1">
    <location>
        <begin position="549"/>
        <end position="577"/>
    </location>
</feature>
<dbReference type="InterPro" id="IPR043128">
    <property type="entry name" value="Rev_trsase/Diguanyl_cyclase"/>
</dbReference>
<dbReference type="PROSITE" id="PS50878">
    <property type="entry name" value="RT_POL"/>
    <property type="match status" value="1"/>
</dbReference>
<name>A0AAW2WVE9_9LAMI</name>
<feature type="region of interest" description="Disordered" evidence="1">
    <location>
        <begin position="421"/>
        <end position="444"/>
    </location>
</feature>
<feature type="compositionally biased region" description="Basic residues" evidence="1">
    <location>
        <begin position="333"/>
        <end position="347"/>
    </location>
</feature>
<feature type="region of interest" description="Disordered" evidence="1">
    <location>
        <begin position="319"/>
        <end position="376"/>
    </location>
</feature>
<dbReference type="InterPro" id="IPR043502">
    <property type="entry name" value="DNA/RNA_pol_sf"/>
</dbReference>
<dbReference type="SUPFAM" id="SSF56672">
    <property type="entry name" value="DNA/RNA polymerases"/>
    <property type="match status" value="1"/>
</dbReference>
<feature type="domain" description="Reverse transcriptase" evidence="2">
    <location>
        <begin position="646"/>
        <end position="825"/>
    </location>
</feature>
<reference evidence="3" key="2">
    <citation type="journal article" date="2024" name="Plant">
        <title>Genomic evolution and insights into agronomic trait innovations of Sesamum species.</title>
        <authorList>
            <person name="Miao H."/>
            <person name="Wang L."/>
            <person name="Qu L."/>
            <person name="Liu H."/>
            <person name="Sun Y."/>
            <person name="Le M."/>
            <person name="Wang Q."/>
            <person name="Wei S."/>
            <person name="Zheng Y."/>
            <person name="Lin W."/>
            <person name="Duan Y."/>
            <person name="Cao H."/>
            <person name="Xiong S."/>
            <person name="Wang X."/>
            <person name="Wei L."/>
            <person name="Li C."/>
            <person name="Ma Q."/>
            <person name="Ju M."/>
            <person name="Zhao R."/>
            <person name="Li G."/>
            <person name="Mu C."/>
            <person name="Tian Q."/>
            <person name="Mei H."/>
            <person name="Zhang T."/>
            <person name="Gao T."/>
            <person name="Zhang H."/>
        </authorList>
    </citation>
    <scope>NUCLEOTIDE SEQUENCE</scope>
    <source>
        <strain evidence="3">KEN1</strain>
    </source>
</reference>
<protein>
    <submittedName>
        <fullName evidence="3">Pro-Pol polyprotein</fullName>
    </submittedName>
</protein>
<dbReference type="AlphaFoldDB" id="A0AAW2WVE9"/>
<evidence type="ECO:0000256" key="1">
    <source>
        <dbReference type="SAM" id="MobiDB-lite"/>
    </source>
</evidence>
<dbReference type="Pfam" id="PF00078">
    <property type="entry name" value="RVT_1"/>
    <property type="match status" value="1"/>
</dbReference>
<feature type="compositionally biased region" description="Basic and acidic residues" evidence="1">
    <location>
        <begin position="423"/>
        <end position="434"/>
    </location>
</feature>
<dbReference type="EMBL" id="JACGWN010000006">
    <property type="protein sequence ID" value="KAL0445747.1"/>
    <property type="molecule type" value="Genomic_DNA"/>
</dbReference>
<comment type="caution">
    <text evidence="3">The sequence shown here is derived from an EMBL/GenBank/DDBJ whole genome shotgun (WGS) entry which is preliminary data.</text>
</comment>
<reference evidence="3" key="1">
    <citation type="submission" date="2020-06" db="EMBL/GenBank/DDBJ databases">
        <authorList>
            <person name="Li T."/>
            <person name="Hu X."/>
            <person name="Zhang T."/>
            <person name="Song X."/>
            <person name="Zhang H."/>
            <person name="Dai N."/>
            <person name="Sheng W."/>
            <person name="Hou X."/>
            <person name="Wei L."/>
        </authorList>
    </citation>
    <scope>NUCLEOTIDE SEQUENCE</scope>
    <source>
        <strain evidence="3">KEN1</strain>
        <tissue evidence="3">Leaf</tissue>
    </source>
</reference>
<proteinExistence type="predicted"/>
<gene>
    <name evidence="3" type="ORF">Slati_1702600</name>
</gene>
<dbReference type="Gene3D" id="3.10.10.10">
    <property type="entry name" value="HIV Type 1 Reverse Transcriptase, subunit A, domain 1"/>
    <property type="match status" value="1"/>
</dbReference>
<dbReference type="InterPro" id="IPR000477">
    <property type="entry name" value="RT_dom"/>
</dbReference>
<evidence type="ECO:0000259" key="2">
    <source>
        <dbReference type="PROSITE" id="PS50878"/>
    </source>
</evidence>
<dbReference type="CDD" id="cd01647">
    <property type="entry name" value="RT_LTR"/>
    <property type="match status" value="1"/>
</dbReference>
<sequence>MENPNHPSDKQKAVAPSSGTQALQVIAGTPPTPVLAGSTPVTLAQAPPPPRVAGPAADPPRRSTSSNTSTEELSPALLGVIQQIVVAALRENVSVTGPPWVATPSDVEAPEEEAGEEALVPMPLAGRRREIPLPEPQEVPPQWLARLEHLQKGLQDINYQIEGAPEDERQGVPLTEVVMADELPMNCRTPAIAEYDGTTDPMEHLSRFENAALLHRYANGIKCRVFITTFVRAAQHRKLRKTELSLFAVWQREDEPSKEYLQRFNAAALEVLSATQEVKASAFSQGLSDGDFFKSLAKKPASKFDALLARAAKYINMEDAKQPKKRAAEKNEKKSKRRLPPKTPYRHPRQETPFPEGLLTRPRSWRDTPQRPKSDKFCHFHNDYGHTTEECGHLKNEIERLIQNGYLQEYVCWKKARGTGPYQKREGDKGKETRAASPERSLREGAKQVSGRRIFIDSESSADILFEEAYDQMQLGDVSLKKVNTSLYDFAGKVVHPRGMVSLPLTTGTGTTRRTCILKFLVVDVPSAYNVILERPTLNAFQAKRNSDEVHKGVPPSKKGKEAVAEGTPEEVEAPAKVQPAEELLNIEIISGSLDKTTRIGSHMNRKNQGRNNSMFAASQHQVVKQKKRHFGPEKDKIIQAEVDKLMAAGHIEEIQFPESNVVLVPKPGGKWRMCIDFRDLNKACPKDFYPLPRIDQLVDSTSGCELLNMMDASQGYHQILFASEDRKRVSFITSSGTFCYAAMPFGLKNAGATYQRLVDKIFRPQIGRNVEVHVDDMLVKSKKAEDHIVDLEETFAVLRKYRLKLNPAKCAFGVQGGHFLGFMVTQRGIEANPLKIKAILDMMAPACVNEVQRLTGRIAALSRFTSKSAEKSLPFFKILRKARTFDWDASCQHAFEELKKLLSRTPPASETLARRHPLHISLSYPTSC</sequence>
<dbReference type="Gene3D" id="3.30.70.270">
    <property type="match status" value="2"/>
</dbReference>
<feature type="region of interest" description="Disordered" evidence="1">
    <location>
        <begin position="1"/>
        <end position="74"/>
    </location>
</feature>
<feature type="compositionally biased region" description="Basic and acidic residues" evidence="1">
    <location>
        <begin position="364"/>
        <end position="376"/>
    </location>
</feature>
<dbReference type="InterPro" id="IPR053134">
    <property type="entry name" value="RNA-dir_DNA_polymerase"/>
</dbReference>